<dbReference type="AlphaFoldDB" id="A0A1Q8QQJ2"/>
<evidence type="ECO:0000313" key="1">
    <source>
        <dbReference type="EMBL" id="OLN29615.1"/>
    </source>
</evidence>
<organism evidence="1 2">
    <name type="scientific">Desulfosporosinus metallidurans</name>
    <dbReference type="NCBI Taxonomy" id="1888891"/>
    <lineage>
        <taxon>Bacteria</taxon>
        <taxon>Bacillati</taxon>
        <taxon>Bacillota</taxon>
        <taxon>Clostridia</taxon>
        <taxon>Eubacteriales</taxon>
        <taxon>Desulfitobacteriaceae</taxon>
        <taxon>Desulfosporosinus</taxon>
    </lineage>
</organism>
<sequence length="125" mass="14693">MNFEQIYYANSQHKEHFLALLTQKKSNESGYYSAYYILTSTKEIWSATKRHTTLEEINFGKILEQGFSSNHKSLILLAQHLFMANTNFDLDRALESWDQPSYSVALQAIKLRWTLSRESMEDFLE</sequence>
<accession>A0A1Q8QQJ2</accession>
<reference evidence="1 2" key="1">
    <citation type="submission" date="2016-09" db="EMBL/GenBank/DDBJ databases">
        <title>Complete genome of Desulfosporosinus sp. OL.</title>
        <authorList>
            <person name="Mardanov A."/>
            <person name="Beletsky A."/>
            <person name="Panova A."/>
            <person name="Karnachuk O."/>
            <person name="Ravin N."/>
        </authorList>
    </citation>
    <scope>NUCLEOTIDE SEQUENCE [LARGE SCALE GENOMIC DNA]</scope>
    <source>
        <strain evidence="1 2">OL</strain>
    </source>
</reference>
<protein>
    <submittedName>
        <fullName evidence="1">Uncharacterized protein</fullName>
    </submittedName>
</protein>
<comment type="caution">
    <text evidence="1">The sequence shown here is derived from an EMBL/GenBank/DDBJ whole genome shotgun (WGS) entry which is preliminary data.</text>
</comment>
<dbReference type="RefSeq" id="WP_075365957.1">
    <property type="nucleotide sequence ID" value="NZ_MLBF01000031.1"/>
</dbReference>
<dbReference type="OrthoDB" id="2968185at2"/>
<dbReference type="EMBL" id="MLBF01000031">
    <property type="protein sequence ID" value="OLN29615.1"/>
    <property type="molecule type" value="Genomic_DNA"/>
</dbReference>
<proteinExistence type="predicted"/>
<evidence type="ECO:0000313" key="2">
    <source>
        <dbReference type="Proteomes" id="UP000186102"/>
    </source>
</evidence>
<keyword evidence="2" id="KW-1185">Reference proteome</keyword>
<gene>
    <name evidence="1" type="ORF">DSOL_3476</name>
</gene>
<name>A0A1Q8QQJ2_9FIRM</name>
<dbReference type="Proteomes" id="UP000186102">
    <property type="component" value="Unassembled WGS sequence"/>
</dbReference>